<dbReference type="AlphaFoldDB" id="A0A0J9XIJ9"/>
<feature type="compositionally biased region" description="Acidic residues" evidence="1">
    <location>
        <begin position="459"/>
        <end position="469"/>
    </location>
</feature>
<keyword evidence="3" id="KW-1185">Reference proteome</keyword>
<sequence>MSTPNHLSEFYQIVGKETQGPSSTAVSSPSRYQRHQPYYNHSTSHSVTSPVSSPIDSTHDPSNFSAPASHHNPSGVPRRSSVSSFGTFASTIGTTNYASGVINNHPDLPALITSREVSETADAYTGVLAAAQKYREALLAVSTAAAGFGAALEDCARCKGAGSSAESLLAAGGLHFLVSNHQQILAKSIQRTFETPVKRQLDLFKSTMAKNDEEFKRELRAKTRKLKQNEMQNAKLLRLRVRNLAEYRMSLLELTSQIDDIDKFKYEHFCQAFDVAQDTSTHILTYAASVVRAEVEIYEGIAKKGWSGGGLEDLIATCPDPFAPNEDEDDDELDSQPPTISRSSNKFVGAIQGLLSASTSMPTISSSSVTIKSLKPKPSFTSASLSLAPAATAGSSPQDHIVKKSTGKGLFSILPSKSILPSFDFKSSATSGSIDSDEEENADVASRATLRGKPKDLANSEEEADGTETIEDKSKESTNNTNGSTVGYYQDESVPSHSLRRSGYGNNSLSSSLSSGFANQVSVSTPISVRKPVLGLIQSSKDEHKHSASSISSSSSSSHNHFGASSSTPRNNHDTHPTDADDMLGYAGWNNSQ</sequence>
<dbReference type="Proteomes" id="UP000242525">
    <property type="component" value="Unassembled WGS sequence"/>
</dbReference>
<evidence type="ECO:0000313" key="2">
    <source>
        <dbReference type="EMBL" id="CDO57388.1"/>
    </source>
</evidence>
<feature type="region of interest" description="Disordered" evidence="1">
    <location>
        <begin position="428"/>
        <end position="514"/>
    </location>
</feature>
<protein>
    <submittedName>
        <fullName evidence="2">Similar to Saccharomyces cerevisiae YDR229W IVY1 Phospholipid-binding protein that interacts with both Ypt7p and Vps33p</fullName>
    </submittedName>
</protein>
<dbReference type="Gene3D" id="1.20.1270.60">
    <property type="entry name" value="Arfaptin homology (AH) domain/BAR domain"/>
    <property type="match status" value="1"/>
</dbReference>
<feature type="region of interest" description="Disordered" evidence="1">
    <location>
        <begin position="538"/>
        <end position="593"/>
    </location>
</feature>
<feature type="compositionally biased region" description="Low complexity" evidence="1">
    <location>
        <begin position="41"/>
        <end position="54"/>
    </location>
</feature>
<dbReference type="InterPro" id="IPR027267">
    <property type="entry name" value="AH/BAR_dom_sf"/>
</dbReference>
<dbReference type="OrthoDB" id="5594612at2759"/>
<dbReference type="SUPFAM" id="SSF103657">
    <property type="entry name" value="BAR/IMD domain-like"/>
    <property type="match status" value="1"/>
</dbReference>
<dbReference type="InterPro" id="IPR037470">
    <property type="entry name" value="IVY1"/>
</dbReference>
<feature type="compositionally biased region" description="Polar residues" evidence="1">
    <location>
        <begin position="477"/>
        <end position="487"/>
    </location>
</feature>
<dbReference type="PANTHER" id="PTHR38407:SF1">
    <property type="entry name" value="PROTEIN IVY1"/>
    <property type="match status" value="1"/>
</dbReference>
<feature type="region of interest" description="Disordered" evidence="1">
    <location>
        <begin position="320"/>
        <end position="343"/>
    </location>
</feature>
<comment type="caution">
    <text evidence="2">The sequence shown here is derived from an EMBL/GenBank/DDBJ whole genome shotgun (WGS) entry which is preliminary data.</text>
</comment>
<feature type="region of interest" description="Disordered" evidence="1">
    <location>
        <begin position="14"/>
        <end position="80"/>
    </location>
</feature>
<evidence type="ECO:0000256" key="1">
    <source>
        <dbReference type="SAM" id="MobiDB-lite"/>
    </source>
</evidence>
<dbReference type="STRING" id="1173061.A0A0J9XIJ9"/>
<dbReference type="EMBL" id="CCBN010000021">
    <property type="protein sequence ID" value="CDO57388.1"/>
    <property type="molecule type" value="Genomic_DNA"/>
</dbReference>
<dbReference type="GO" id="GO:0005543">
    <property type="term" value="F:phospholipid binding"/>
    <property type="evidence" value="ECO:0007669"/>
    <property type="project" value="InterPro"/>
</dbReference>
<accession>A0A0J9XIJ9</accession>
<name>A0A0J9XIJ9_GEOCN</name>
<feature type="compositionally biased region" description="Acidic residues" evidence="1">
    <location>
        <begin position="325"/>
        <end position="334"/>
    </location>
</feature>
<reference evidence="2" key="1">
    <citation type="submission" date="2014-03" db="EMBL/GenBank/DDBJ databases">
        <authorList>
            <person name="Casaregola S."/>
        </authorList>
    </citation>
    <scope>NUCLEOTIDE SEQUENCE [LARGE SCALE GENOMIC DNA]</scope>
    <source>
        <strain evidence="2">CLIB 918</strain>
    </source>
</reference>
<gene>
    <name evidence="2" type="ORF">BN980_GECA21s00428g</name>
</gene>
<proteinExistence type="predicted"/>
<dbReference type="PANTHER" id="PTHR38407">
    <property type="entry name" value="PROTEIN IVY1"/>
    <property type="match status" value="1"/>
</dbReference>
<feature type="compositionally biased region" description="Low complexity" evidence="1">
    <location>
        <begin position="502"/>
        <end position="514"/>
    </location>
</feature>
<feature type="compositionally biased region" description="Low complexity" evidence="1">
    <location>
        <begin position="548"/>
        <end position="567"/>
    </location>
</feature>
<dbReference type="GO" id="GO:0042144">
    <property type="term" value="P:vacuole fusion, non-autophagic"/>
    <property type="evidence" value="ECO:0007669"/>
    <property type="project" value="InterPro"/>
</dbReference>
<dbReference type="GO" id="GO:0000329">
    <property type="term" value="C:fungal-type vacuole membrane"/>
    <property type="evidence" value="ECO:0007669"/>
    <property type="project" value="InterPro"/>
</dbReference>
<feature type="compositionally biased region" description="Polar residues" evidence="1">
    <location>
        <begin position="19"/>
        <end position="31"/>
    </location>
</feature>
<organism evidence="2 3">
    <name type="scientific">Geotrichum candidum</name>
    <name type="common">Oospora lactis</name>
    <name type="synonym">Dipodascus geotrichum</name>
    <dbReference type="NCBI Taxonomy" id="1173061"/>
    <lineage>
        <taxon>Eukaryota</taxon>
        <taxon>Fungi</taxon>
        <taxon>Dikarya</taxon>
        <taxon>Ascomycota</taxon>
        <taxon>Saccharomycotina</taxon>
        <taxon>Dipodascomycetes</taxon>
        <taxon>Dipodascales</taxon>
        <taxon>Dipodascaceae</taxon>
        <taxon>Geotrichum</taxon>
    </lineage>
</organism>
<evidence type="ECO:0000313" key="3">
    <source>
        <dbReference type="Proteomes" id="UP000242525"/>
    </source>
</evidence>